<dbReference type="InterPro" id="IPR005238">
    <property type="entry name" value="ComB-like"/>
</dbReference>
<evidence type="ECO:0000256" key="1">
    <source>
        <dbReference type="ARBA" id="ARBA00001946"/>
    </source>
</evidence>
<dbReference type="Gene3D" id="3.90.1560.10">
    <property type="entry name" value="ComB-like"/>
    <property type="match status" value="1"/>
</dbReference>
<evidence type="ECO:0000256" key="6">
    <source>
        <dbReference type="ARBA" id="ARBA00022842"/>
    </source>
</evidence>
<evidence type="ECO:0000256" key="2">
    <source>
        <dbReference type="ARBA" id="ARBA00009997"/>
    </source>
</evidence>
<sequence>MKNARHVDICFSPALHANYHREGNLVVVIDLFRATTAIITAMANGAKSIKPVADIESALACRDNGFVVAGERNGHKLAEFDFGNSPLEFTTGRIQNKDLAITTTNGTQAFAAAQGQEAIAAALINYKAAMQYIQSGKQDVLLLCSGWTNKMNIEDTLLAGKFARDLLAEAGFYSTSDSIAIAEAMLEAAGSNWLEFILDSSPRLKGKYELLKDDMAWAMRQDIFNVVPLLKNDRLVPASEY</sequence>
<keyword evidence="9" id="KW-1185">Reference proteome</keyword>
<proteinExistence type="inferred from homology"/>
<accession>A0A0S2I3X1</accession>
<dbReference type="STRING" id="1307839.L21SP5_03537"/>
<dbReference type="OrthoDB" id="4913at2"/>
<dbReference type="AlphaFoldDB" id="A0A0S2I3X1"/>
<dbReference type="Pfam" id="PF04029">
    <property type="entry name" value="2-ph_phosp"/>
    <property type="match status" value="1"/>
</dbReference>
<comment type="cofactor">
    <cofactor evidence="1">
        <name>Mg(2+)</name>
        <dbReference type="ChEBI" id="CHEBI:18420"/>
    </cofactor>
</comment>
<name>A0A0S2I3X1_9BACT</name>
<dbReference type="EMBL" id="CP013118">
    <property type="protein sequence ID" value="ALO17145.1"/>
    <property type="molecule type" value="Genomic_DNA"/>
</dbReference>
<evidence type="ECO:0000256" key="5">
    <source>
        <dbReference type="ARBA" id="ARBA00022801"/>
    </source>
</evidence>
<dbReference type="KEGG" id="blq:L21SP5_03537"/>
<dbReference type="GO" id="GO:0050545">
    <property type="term" value="F:sulfopyruvate decarboxylase activity"/>
    <property type="evidence" value="ECO:0007669"/>
    <property type="project" value="TreeGrafter"/>
</dbReference>
<protein>
    <recommendedName>
        <fullName evidence="4">Probable 2-phosphosulfolactate phosphatase</fullName>
        <ecNumber evidence="3">3.1.3.71</ecNumber>
    </recommendedName>
</protein>
<dbReference type="GO" id="GO:0000287">
    <property type="term" value="F:magnesium ion binding"/>
    <property type="evidence" value="ECO:0007669"/>
    <property type="project" value="InterPro"/>
</dbReference>
<evidence type="ECO:0000313" key="8">
    <source>
        <dbReference type="EMBL" id="ALO17145.1"/>
    </source>
</evidence>
<keyword evidence="5 8" id="KW-0378">Hydrolase</keyword>
<dbReference type="SUPFAM" id="SSF142823">
    <property type="entry name" value="ComB-like"/>
    <property type="match status" value="1"/>
</dbReference>
<organism evidence="8 9">
    <name type="scientific">Salinivirga cyanobacteriivorans</name>
    <dbReference type="NCBI Taxonomy" id="1307839"/>
    <lineage>
        <taxon>Bacteria</taxon>
        <taxon>Pseudomonadati</taxon>
        <taxon>Bacteroidota</taxon>
        <taxon>Bacteroidia</taxon>
        <taxon>Bacteroidales</taxon>
        <taxon>Salinivirgaceae</taxon>
        <taxon>Salinivirga</taxon>
    </lineage>
</organism>
<evidence type="ECO:0000313" key="9">
    <source>
        <dbReference type="Proteomes" id="UP000064893"/>
    </source>
</evidence>
<comment type="similarity">
    <text evidence="2">Belongs to the ComB family.</text>
</comment>
<evidence type="ECO:0000256" key="3">
    <source>
        <dbReference type="ARBA" id="ARBA00012953"/>
    </source>
</evidence>
<dbReference type="PANTHER" id="PTHR37311:SF1">
    <property type="entry name" value="2-PHOSPHOSULFOLACTATE PHOSPHATASE-RELATED"/>
    <property type="match status" value="1"/>
</dbReference>
<evidence type="ECO:0000256" key="7">
    <source>
        <dbReference type="ARBA" id="ARBA00033711"/>
    </source>
</evidence>
<dbReference type="PANTHER" id="PTHR37311">
    <property type="entry name" value="2-PHOSPHOSULFOLACTATE PHOSPHATASE-RELATED"/>
    <property type="match status" value="1"/>
</dbReference>
<dbReference type="EC" id="3.1.3.71" evidence="3"/>
<gene>
    <name evidence="8" type="primary">comB</name>
    <name evidence="8" type="ORF">L21SP5_03537</name>
</gene>
<comment type="catalytic activity">
    <reaction evidence="7">
        <text>(2R)-O-phospho-3-sulfolactate + H2O = (2R)-3-sulfolactate + phosphate</text>
        <dbReference type="Rhea" id="RHEA:23416"/>
        <dbReference type="ChEBI" id="CHEBI:15377"/>
        <dbReference type="ChEBI" id="CHEBI:15597"/>
        <dbReference type="ChEBI" id="CHEBI:43474"/>
        <dbReference type="ChEBI" id="CHEBI:58738"/>
        <dbReference type="EC" id="3.1.3.71"/>
    </reaction>
</comment>
<dbReference type="Proteomes" id="UP000064893">
    <property type="component" value="Chromosome"/>
</dbReference>
<dbReference type="InterPro" id="IPR036702">
    <property type="entry name" value="ComB-like_sf"/>
</dbReference>
<keyword evidence="6" id="KW-0460">Magnesium</keyword>
<evidence type="ECO:0000256" key="4">
    <source>
        <dbReference type="ARBA" id="ARBA00021948"/>
    </source>
</evidence>
<dbReference type="GO" id="GO:0050532">
    <property type="term" value="F:2-phosphosulfolactate phosphatase activity"/>
    <property type="evidence" value="ECO:0007669"/>
    <property type="project" value="UniProtKB-EC"/>
</dbReference>
<dbReference type="RefSeq" id="WP_057954464.1">
    <property type="nucleotide sequence ID" value="NZ_CP013118.1"/>
</dbReference>
<reference evidence="8 9" key="1">
    <citation type="submission" date="2015-11" db="EMBL/GenBank/DDBJ databases">
        <title>Description and complete genome sequence of a novel strain predominating in hypersaline microbial mats and representing a new family of the Bacteriodetes phylum.</title>
        <authorList>
            <person name="Spring S."/>
            <person name="Bunk B."/>
            <person name="Sproer C."/>
            <person name="Klenk H.-P."/>
        </authorList>
    </citation>
    <scope>NUCLEOTIDE SEQUENCE [LARGE SCALE GENOMIC DNA]</scope>
    <source>
        <strain evidence="8 9">L21-Spi-D4</strain>
    </source>
</reference>